<protein>
    <recommendedName>
        <fullName evidence="2">YprB ribonuclease H-like domain-containing protein</fullName>
    </recommendedName>
</protein>
<accession>A0A5B8RC99</accession>
<proteinExistence type="predicted"/>
<evidence type="ECO:0000313" key="3">
    <source>
        <dbReference type="EMBL" id="QEA04317.1"/>
    </source>
</evidence>
<dbReference type="InterPro" id="IPR012337">
    <property type="entry name" value="RNaseH-like_sf"/>
</dbReference>
<dbReference type="Pfam" id="PF13482">
    <property type="entry name" value="RNase_H_2"/>
    <property type="match status" value="1"/>
</dbReference>
<feature type="domain" description="YprB ribonuclease H-like" evidence="2">
    <location>
        <begin position="106"/>
        <end position="271"/>
    </location>
</feature>
<dbReference type="InterPro" id="IPR038720">
    <property type="entry name" value="YprB_RNase_H-like_dom"/>
</dbReference>
<dbReference type="SUPFAM" id="SSF53098">
    <property type="entry name" value="Ribonuclease H-like"/>
    <property type="match status" value="1"/>
</dbReference>
<dbReference type="PANTHER" id="PTHR38462">
    <property type="entry name" value="EXONUCLEASE-LIKE PROTEIN"/>
    <property type="match status" value="1"/>
</dbReference>
<dbReference type="Gene3D" id="1.25.40.10">
    <property type="entry name" value="Tetratricopeptide repeat domain"/>
    <property type="match status" value="1"/>
</dbReference>
<feature type="region of interest" description="Disordered" evidence="1">
    <location>
        <begin position="378"/>
        <end position="406"/>
    </location>
</feature>
<dbReference type="EMBL" id="MN079082">
    <property type="protein sequence ID" value="QEA04317.1"/>
    <property type="molecule type" value="Genomic_DNA"/>
</dbReference>
<evidence type="ECO:0000256" key="1">
    <source>
        <dbReference type="SAM" id="MobiDB-lite"/>
    </source>
</evidence>
<dbReference type="InterPro" id="IPR011990">
    <property type="entry name" value="TPR-like_helical_dom_sf"/>
</dbReference>
<reference evidence="3" key="1">
    <citation type="submission" date="2019-06" db="EMBL/GenBank/DDBJ databases">
        <authorList>
            <person name="Murdoch R.W."/>
            <person name="Fathepure B."/>
        </authorList>
    </citation>
    <scope>NUCLEOTIDE SEQUENCE</scope>
</reference>
<name>A0A5B8RC99_9ZZZZ</name>
<sequence>MSLRARLDTLRRQAGTDDAPERGGDDALRERLRRLDGGRRRPGAAAGPVPAADVAACVGGEVVADSLVRVRQRIPLESAHGHVALGRVGDAVALPGVGAFPGRSAVFIDTETSGLAGGTGTVAYLVGLARLDGTALALEQYLITAFAGEAAMLAAVRDALGGDDVLVSYNGKSFDAPLLRDRFRLARQYHPLERTGHADLLHPVRRLFRRTWPDCRLATAEARLLGFRRDDDLPGNQAPLVWSELLHGGTTERLPAVLDHNRRDLLSLAALWPVLGEVFAEPARWGACSRAAARAWYMSGDERRARAVLEAAPALDAPGRHELARLRRRAGDWAGARAIWQGLAEAGDAHAAEALAKYHEHVRRDWQGALAWTSRLPAGAEETERRRERLARKRGRDGAQGDLFPR</sequence>
<organism evidence="3">
    <name type="scientific">uncultured organism</name>
    <dbReference type="NCBI Taxonomy" id="155900"/>
    <lineage>
        <taxon>unclassified sequences</taxon>
        <taxon>environmental samples</taxon>
    </lineage>
</organism>
<dbReference type="PANTHER" id="PTHR38462:SF1">
    <property type="entry name" value="YPRB RIBONUCLEASE H-LIKE DOMAIN-CONTAINING PROTEIN"/>
    <property type="match status" value="1"/>
</dbReference>
<gene>
    <name evidence="3" type="ORF">KBTEX_00625</name>
</gene>
<dbReference type="AlphaFoldDB" id="A0A5B8RC99"/>
<feature type="region of interest" description="Disordered" evidence="1">
    <location>
        <begin position="1"/>
        <end position="25"/>
    </location>
</feature>
<evidence type="ECO:0000259" key="2">
    <source>
        <dbReference type="Pfam" id="PF13482"/>
    </source>
</evidence>